<name>A0A0J9QY35_DROSI</name>
<dbReference type="Bgee" id="FBgn0193829">
    <property type="expression patterns" value="Expressed in adult organism and 3 other cell types or tissues"/>
</dbReference>
<dbReference type="OrthoDB" id="406368at2759"/>
<reference evidence="1" key="1">
    <citation type="journal article" date="2013" name="Genome Res.">
        <title>A second-generation assembly of the Drosophila simulans genome provides new insights into patterns of lineage-specific divergence.</title>
        <authorList>
            <person name="Hu T.T."/>
            <person name="Eisen M.B."/>
            <person name="Thornton K.R."/>
            <person name="Andolfatto P."/>
        </authorList>
    </citation>
    <scope>NUCLEOTIDE SEQUENCE [LARGE SCALE GENOMIC DNA]</scope>
    <source>
        <strain evidence="1">W501</strain>
    </source>
</reference>
<dbReference type="PANTHER" id="PTHR21580:SF28">
    <property type="entry name" value="BOREALIN N-TERMINAL DOMAIN-CONTAINING PROTEIN-RELATED"/>
    <property type="match status" value="1"/>
</dbReference>
<gene>
    <name evidence="1" type="primary">Dsim\GD22425</name>
    <name evidence="1" type="ORF">Dsimw501_GD22425</name>
</gene>
<sequence length="298" mass="32735">MNKVEFKNKNKDQGPCARVRKIRPINMGGNVEQRPWTPTVRIGRIAAETTNPGPATVQLPTLIGSKVPDSKKKAAPSYSFGHKLGGKYDTSGPGPAQYNVTGMRAKGRDYPRAATLQSRPKELTRFSNPGPGEYDVVPAAKAVIDATPKYTFGQRPVALKTFQIPAPNVYKIPTVMGSSKEGKIRSAPAYTITGREKPPLIPVMIFPGPGYYDGEYTVVKPKPPVFSMRGKYKMGSEDSKPGPGAHCPEKYWEKRSPPAISFGILHSPYIKKPMPVNVPQRCVRSLLENRADKPYDNI</sequence>
<reference evidence="1" key="2">
    <citation type="submission" date="2014-06" db="EMBL/GenBank/DDBJ databases">
        <authorList>
            <person name="Hu T."/>
            <person name="Eisen M.B."/>
            <person name="Thornton K.R."/>
            <person name="Andolfatto P."/>
        </authorList>
    </citation>
    <scope>NUCLEOTIDE SEQUENCE</scope>
    <source>
        <strain evidence="1">W501</strain>
    </source>
</reference>
<dbReference type="AlphaFoldDB" id="A0A0J9QY35"/>
<dbReference type="InterPro" id="IPR051291">
    <property type="entry name" value="CIMAP"/>
</dbReference>
<dbReference type="GO" id="GO:0005856">
    <property type="term" value="C:cytoskeleton"/>
    <property type="evidence" value="ECO:0007669"/>
    <property type="project" value="TreeGrafter"/>
</dbReference>
<reference evidence="1" key="3">
    <citation type="submission" date="2015-04" db="EMBL/GenBank/DDBJ databases">
        <authorList>
            <consortium name="FlyBase"/>
        </authorList>
    </citation>
    <scope>NUCLEOTIDE SEQUENCE</scope>
    <source>
        <strain evidence="1">W501</strain>
    </source>
</reference>
<organism evidence="1">
    <name type="scientific">Drosophila simulans</name>
    <name type="common">Fruit fly</name>
    <dbReference type="NCBI Taxonomy" id="7240"/>
    <lineage>
        <taxon>Eukaryota</taxon>
        <taxon>Metazoa</taxon>
        <taxon>Ecdysozoa</taxon>
        <taxon>Arthropoda</taxon>
        <taxon>Hexapoda</taxon>
        <taxon>Insecta</taxon>
        <taxon>Pterygota</taxon>
        <taxon>Neoptera</taxon>
        <taxon>Endopterygota</taxon>
        <taxon>Diptera</taxon>
        <taxon>Brachycera</taxon>
        <taxon>Muscomorpha</taxon>
        <taxon>Ephydroidea</taxon>
        <taxon>Drosophilidae</taxon>
        <taxon>Drosophila</taxon>
        <taxon>Sophophora</taxon>
    </lineage>
</organism>
<evidence type="ECO:0000313" key="1">
    <source>
        <dbReference type="EMBL" id="KMY89012.1"/>
    </source>
</evidence>
<dbReference type="EMBL" id="CM002910">
    <property type="protein sequence ID" value="KMY89012.1"/>
    <property type="molecule type" value="Genomic_DNA"/>
</dbReference>
<dbReference type="PANTHER" id="PTHR21580">
    <property type="entry name" value="SHIPPO-1-RELATED"/>
    <property type="match status" value="1"/>
</dbReference>
<dbReference type="InterPro" id="IPR010736">
    <property type="entry name" value="SHIPPO-rpt"/>
</dbReference>
<accession>A0A0J9QY35</accession>
<dbReference type="Pfam" id="PF07004">
    <property type="entry name" value="SHIPPO-rpt"/>
    <property type="match status" value="5"/>
</dbReference>
<proteinExistence type="predicted"/>
<dbReference type="Proteomes" id="UP000035880">
    <property type="component" value="Chromosome 2L"/>
</dbReference>
<protein>
    <submittedName>
        <fullName evidence="1">Uncharacterized protein, isoform H</fullName>
    </submittedName>
</protein>